<feature type="domain" description="Aldehyde dehydrogenase" evidence="4">
    <location>
        <begin position="3"/>
        <end position="454"/>
    </location>
</feature>
<comment type="similarity">
    <text evidence="3">Belongs to the aldehyde dehydrogenase family.</text>
</comment>
<keyword evidence="6" id="KW-1185">Reference proteome</keyword>
<dbReference type="InterPro" id="IPR016161">
    <property type="entry name" value="Ald_DH/histidinol_DH"/>
</dbReference>
<proteinExistence type="inferred from homology"/>
<comment type="caution">
    <text evidence="5">The sequence shown here is derived from an EMBL/GenBank/DDBJ whole genome shotgun (WGS) entry which is preliminary data.</text>
</comment>
<feature type="active site" evidence="2">
    <location>
        <position position="230"/>
    </location>
</feature>
<reference evidence="6" key="1">
    <citation type="submission" date="2017-11" db="EMBL/GenBank/DDBJ databases">
        <title>The complete genome sequence of Sphingopyxis pomeranensis sp. nov. strain WS5A3p.</title>
        <authorList>
            <person name="Kaminski M.A."/>
        </authorList>
    </citation>
    <scope>NUCLEOTIDE SEQUENCE [LARGE SCALE GENOMIC DNA]</scope>
    <source>
        <strain evidence="6">WS5A3p</strain>
    </source>
</reference>
<dbReference type="Gene3D" id="3.40.309.10">
    <property type="entry name" value="Aldehyde Dehydrogenase, Chain A, domain 2"/>
    <property type="match status" value="1"/>
</dbReference>
<organism evidence="5 6">
    <name type="scientific">Sphingopyxis lindanitolerans</name>
    <dbReference type="NCBI Taxonomy" id="2054227"/>
    <lineage>
        <taxon>Bacteria</taxon>
        <taxon>Pseudomonadati</taxon>
        <taxon>Pseudomonadota</taxon>
        <taxon>Alphaproteobacteria</taxon>
        <taxon>Sphingomonadales</taxon>
        <taxon>Sphingomonadaceae</taxon>
        <taxon>Sphingopyxis</taxon>
    </lineage>
</organism>
<dbReference type="RefSeq" id="WP_105997461.1">
    <property type="nucleotide sequence ID" value="NZ_CM009578.1"/>
</dbReference>
<keyword evidence="1 3" id="KW-0560">Oxidoreductase</keyword>
<dbReference type="AlphaFoldDB" id="A0A2S8BAQ5"/>
<accession>A0A2S8BAQ5</accession>
<evidence type="ECO:0000256" key="3">
    <source>
        <dbReference type="RuleBase" id="RU003345"/>
    </source>
</evidence>
<evidence type="ECO:0000256" key="1">
    <source>
        <dbReference type="ARBA" id="ARBA00023002"/>
    </source>
</evidence>
<dbReference type="SUPFAM" id="SSF53720">
    <property type="entry name" value="ALDH-like"/>
    <property type="match status" value="1"/>
</dbReference>
<dbReference type="EMBL" id="PHFW01000001">
    <property type="protein sequence ID" value="PQM29504.1"/>
    <property type="molecule type" value="Genomic_DNA"/>
</dbReference>
<dbReference type="InterPro" id="IPR029510">
    <property type="entry name" value="Ald_DH_CS_GLU"/>
</dbReference>
<sequence length="478" mass="49658">MTLPVVNPRTGAADYSIEPLDGMAIASLAARLRSGQRQWAALTPEARGYALRALAEAMGRHRAALIAALTADTGRAAISVIEADSMVRTLIRWADSAPAIIAGAEMTGRQTGIPTITTSTRLIPYPLVGVISPWNFPLTLALIDAIPALAAGCAVVVKPSEITPRFIRPLMAAIAEVPAIAAVLALIEGDGATGAALVEHVDYVAFTGSVATGRKVGEAAARAFIPASLELGGKDPMIILASADPEQAAETALRASVVNTGQACQSIERVYVARAIADRFLAALVARAKAVRLNHPDVNRGDIGPFIFARQAAIVQAQIDDAVAKGAKLLAGGQVETLGGGRYLRPTVIVDVTPDMAIMTEETFGPVIPVTLFDSIDEAVRHANSGIFGLSAAVLAGSIEEAEAVAVRLDAGAVSINDGSLTAMVWEAEKSSFGQSGLGPSRMGDSGVLRFFRRQAIIRQSGSALPLAAYAEKDIFNG</sequence>
<dbReference type="InterPro" id="IPR015590">
    <property type="entry name" value="Aldehyde_DH_dom"/>
</dbReference>
<evidence type="ECO:0000259" key="4">
    <source>
        <dbReference type="Pfam" id="PF00171"/>
    </source>
</evidence>
<gene>
    <name evidence="5" type="ORF">CVO77_00840</name>
</gene>
<dbReference type="InterPro" id="IPR016162">
    <property type="entry name" value="Ald_DH_N"/>
</dbReference>
<dbReference type="PANTHER" id="PTHR11699">
    <property type="entry name" value="ALDEHYDE DEHYDROGENASE-RELATED"/>
    <property type="match status" value="1"/>
</dbReference>
<dbReference type="PROSITE" id="PS00687">
    <property type="entry name" value="ALDEHYDE_DEHYDR_GLU"/>
    <property type="match status" value="1"/>
</dbReference>
<dbReference type="InterPro" id="IPR016163">
    <property type="entry name" value="Ald_DH_C"/>
</dbReference>
<dbReference type="Proteomes" id="UP000238954">
    <property type="component" value="Chromosome"/>
</dbReference>
<protein>
    <submittedName>
        <fullName evidence="5">Aldehyde dehydrogenase</fullName>
    </submittedName>
</protein>
<dbReference type="GO" id="GO:0016620">
    <property type="term" value="F:oxidoreductase activity, acting on the aldehyde or oxo group of donors, NAD or NADP as acceptor"/>
    <property type="evidence" value="ECO:0007669"/>
    <property type="project" value="InterPro"/>
</dbReference>
<evidence type="ECO:0000313" key="6">
    <source>
        <dbReference type="Proteomes" id="UP000238954"/>
    </source>
</evidence>
<evidence type="ECO:0000256" key="2">
    <source>
        <dbReference type="PROSITE-ProRule" id="PRU10007"/>
    </source>
</evidence>
<dbReference type="OrthoDB" id="9761688at2"/>
<name>A0A2S8BAQ5_9SPHN</name>
<evidence type="ECO:0000313" key="5">
    <source>
        <dbReference type="EMBL" id="PQM29504.1"/>
    </source>
</evidence>
<dbReference type="Gene3D" id="3.40.605.10">
    <property type="entry name" value="Aldehyde Dehydrogenase, Chain A, domain 1"/>
    <property type="match status" value="1"/>
</dbReference>
<dbReference type="CDD" id="cd07099">
    <property type="entry name" value="ALDH_DDALDH"/>
    <property type="match status" value="1"/>
</dbReference>
<dbReference type="Pfam" id="PF00171">
    <property type="entry name" value="Aldedh"/>
    <property type="match status" value="1"/>
</dbReference>